<feature type="region of interest" description="Disordered" evidence="4">
    <location>
        <begin position="1"/>
        <end position="36"/>
    </location>
</feature>
<dbReference type="GO" id="GO:0044781">
    <property type="term" value="P:bacterial-type flagellum organization"/>
    <property type="evidence" value="ECO:0007669"/>
    <property type="project" value="UniProtKB-UniRule"/>
</dbReference>
<dbReference type="CDD" id="cd00063">
    <property type="entry name" value="FN3"/>
    <property type="match status" value="1"/>
</dbReference>
<dbReference type="Gene3D" id="2.60.40.10">
    <property type="entry name" value="Immunoglobulins"/>
    <property type="match status" value="1"/>
</dbReference>
<keyword evidence="6" id="KW-0969">Cilium</keyword>
<dbReference type="InterPro" id="IPR013783">
    <property type="entry name" value="Ig-like_fold"/>
</dbReference>
<name>A0AA97D7V2_9FIRM</name>
<dbReference type="InterPro" id="IPR003961">
    <property type="entry name" value="FN3_dom"/>
</dbReference>
<keyword evidence="7" id="KW-1185">Reference proteome</keyword>
<dbReference type="Pfam" id="PF03963">
    <property type="entry name" value="FlgD"/>
    <property type="match status" value="1"/>
</dbReference>
<keyword evidence="2 3" id="KW-1005">Bacterial flagellum biogenesis</keyword>
<evidence type="ECO:0000259" key="5">
    <source>
        <dbReference type="PROSITE" id="PS50853"/>
    </source>
</evidence>
<evidence type="ECO:0000313" key="6">
    <source>
        <dbReference type="EMBL" id="WOC31269.1"/>
    </source>
</evidence>
<feature type="compositionally biased region" description="Low complexity" evidence="4">
    <location>
        <begin position="13"/>
        <end position="36"/>
    </location>
</feature>
<proteinExistence type="inferred from homology"/>
<evidence type="ECO:0000256" key="1">
    <source>
        <dbReference type="ARBA" id="ARBA00010577"/>
    </source>
</evidence>
<accession>A0AA97D7V2</accession>
<reference evidence="7" key="3">
    <citation type="submission" date="2024-06" db="EMBL/GenBank/DDBJ databases">
        <authorList>
            <person name="Zeng C."/>
        </authorList>
    </citation>
    <scope>NUCLEOTIDE SEQUENCE [LARGE SCALE GENOMIC DNA]</scope>
    <source>
        <strain evidence="7">ZCY20-5</strain>
    </source>
</reference>
<dbReference type="RefSeq" id="WP_275843926.1">
    <property type="nucleotide sequence ID" value="NZ_CP135996.1"/>
</dbReference>
<keyword evidence="6" id="KW-0282">Flagellum</keyword>
<reference evidence="6 7" key="2">
    <citation type="submission" date="2024-06" db="EMBL/GenBank/DDBJ databases">
        <title>Caproicibacterium argilliputei sp. nov, a novel caproic acid producing anaerobic bacterium isolated from pit mud.</title>
        <authorList>
            <person name="Xia S."/>
        </authorList>
    </citation>
    <scope>NUCLEOTIDE SEQUENCE [LARGE SCALE GENOMIC DNA]</scope>
    <source>
        <strain evidence="6 7">ZCY20-5</strain>
    </source>
</reference>
<dbReference type="EMBL" id="CP135996">
    <property type="protein sequence ID" value="WOC31269.1"/>
    <property type="molecule type" value="Genomic_DNA"/>
</dbReference>
<dbReference type="PROSITE" id="PS50853">
    <property type="entry name" value="FN3"/>
    <property type="match status" value="1"/>
</dbReference>
<dbReference type="InterPro" id="IPR036116">
    <property type="entry name" value="FN3_sf"/>
</dbReference>
<organism evidence="6 7">
    <name type="scientific">Caproicibacterium argilliputei</name>
    <dbReference type="NCBI Taxonomy" id="3030016"/>
    <lineage>
        <taxon>Bacteria</taxon>
        <taxon>Bacillati</taxon>
        <taxon>Bacillota</taxon>
        <taxon>Clostridia</taxon>
        <taxon>Eubacteriales</taxon>
        <taxon>Oscillospiraceae</taxon>
        <taxon>Caproicibacterium</taxon>
    </lineage>
</organism>
<dbReference type="Proteomes" id="UP001300604">
    <property type="component" value="Chromosome"/>
</dbReference>
<dbReference type="KEGG" id="carl:PXC00_08520"/>
<dbReference type="AlphaFoldDB" id="A0AA97D7V2"/>
<feature type="domain" description="Fibronectin type-III" evidence="5">
    <location>
        <begin position="157"/>
        <end position="267"/>
    </location>
</feature>
<protein>
    <recommendedName>
        <fullName evidence="3">Basal-body rod modification protein FlgD</fullName>
    </recommendedName>
</protein>
<reference evidence="7" key="1">
    <citation type="submission" date="2024-06" db="EMBL/GenBank/DDBJ databases">
        <title>Caproicibacterium argilliputei sp. nov, a novel caproic acid producing anaerobic bacterium isolated from pit mud.</title>
        <authorList>
            <person name="Zeng C."/>
        </authorList>
    </citation>
    <scope>NUCLEOTIDE SEQUENCE [LARGE SCALE GENOMIC DNA]</scope>
    <source>
        <strain evidence="7">ZCY20-5</strain>
    </source>
</reference>
<gene>
    <name evidence="6" type="ORF">PXC00_08520</name>
</gene>
<dbReference type="InterPro" id="IPR005648">
    <property type="entry name" value="FlgD"/>
</dbReference>
<sequence length="267" mass="28986">MSQVNAYDSQNYSTSNRVTGTSGSTSVTTTSKKNNSNLDSSDFLQLMVAEMKNQDFMNPTDNTEYISQMSQFTATQAVQELTENSKTSYAASLVGKEVTASSSTSSGTTDTTTGIVRKVSLINNEYVVYVGDNGKTYSLDQINSVQQALSKGECEVATTSLQPLCQNVKTTSANVRWALSTFDTSIQKNLSYDVYYSKDGPLDTKDKVKAATKVTGGSLKGITDESKLNVDLTGLDPNTTYYVNVLVTDENGNQNIYKSQSFTTKRA</sequence>
<feature type="compositionally biased region" description="Polar residues" evidence="4">
    <location>
        <begin position="1"/>
        <end position="12"/>
    </location>
</feature>
<comment type="function">
    <text evidence="3">Required for flagellar hook formation. May act as a scaffolding protein.</text>
</comment>
<evidence type="ECO:0000313" key="7">
    <source>
        <dbReference type="Proteomes" id="UP001300604"/>
    </source>
</evidence>
<keyword evidence="6" id="KW-0966">Cell projection</keyword>
<evidence type="ECO:0000256" key="4">
    <source>
        <dbReference type="SAM" id="MobiDB-lite"/>
    </source>
</evidence>
<evidence type="ECO:0000256" key="2">
    <source>
        <dbReference type="ARBA" id="ARBA00022795"/>
    </source>
</evidence>
<comment type="similarity">
    <text evidence="1 3">Belongs to the FlgD family.</text>
</comment>
<evidence type="ECO:0000256" key="3">
    <source>
        <dbReference type="RuleBase" id="RU362076"/>
    </source>
</evidence>
<dbReference type="Pfam" id="PF00041">
    <property type="entry name" value="fn3"/>
    <property type="match status" value="1"/>
</dbReference>
<dbReference type="SUPFAM" id="SSF49265">
    <property type="entry name" value="Fibronectin type III"/>
    <property type="match status" value="1"/>
</dbReference>